<keyword evidence="1" id="KW-0732">Signal</keyword>
<dbReference type="EMBL" id="VRTY01000011">
    <property type="protein sequence ID" value="TXK50773.1"/>
    <property type="molecule type" value="Genomic_DNA"/>
</dbReference>
<protein>
    <recommendedName>
        <fullName evidence="4">Fibronectin type-III domain-containing protein</fullName>
    </recommendedName>
</protein>
<evidence type="ECO:0000313" key="3">
    <source>
        <dbReference type="Proteomes" id="UP000321926"/>
    </source>
</evidence>
<name>A0A5C8K9A9_9BACT</name>
<evidence type="ECO:0000313" key="2">
    <source>
        <dbReference type="EMBL" id="TXK50773.1"/>
    </source>
</evidence>
<dbReference type="InterPro" id="IPR011044">
    <property type="entry name" value="Quino_amine_DH_bsu"/>
</dbReference>
<dbReference type="SUPFAM" id="SSF50969">
    <property type="entry name" value="YVTN repeat-like/Quinoprotein amine dehydrogenase"/>
    <property type="match status" value="1"/>
</dbReference>
<accession>A0A5C8K9A9</accession>
<evidence type="ECO:0000256" key="1">
    <source>
        <dbReference type="SAM" id="SignalP"/>
    </source>
</evidence>
<dbReference type="Proteomes" id="UP000321926">
    <property type="component" value="Unassembled WGS sequence"/>
</dbReference>
<keyword evidence="3" id="KW-1185">Reference proteome</keyword>
<feature type="chain" id="PRO_5023011119" description="Fibronectin type-III domain-containing protein" evidence="1">
    <location>
        <begin position="19"/>
        <end position="606"/>
    </location>
</feature>
<proteinExistence type="predicted"/>
<evidence type="ECO:0008006" key="4">
    <source>
        <dbReference type="Google" id="ProtNLM"/>
    </source>
</evidence>
<dbReference type="AlphaFoldDB" id="A0A5C8K9A9"/>
<gene>
    <name evidence="2" type="ORF">FVR03_04605</name>
</gene>
<comment type="caution">
    <text evidence="2">The sequence shown here is derived from an EMBL/GenBank/DDBJ whole genome shotgun (WGS) entry which is preliminary data.</text>
</comment>
<sequence>MKKLLLLLYAAFLGLCFACEYRPSGEHFEEINPNPEIFAEMKLDPEKDTITVQGNLKVGFSISLPARELFGYQLLLDGHVISEGNSQSGSYYLQSAQYTDGYHTLRLSAITNLGSGSLGDKSGAELIEIYRTWVIYIDNAPPSAVAITSIAPADGQLKVEWQRYTRMGFRQYQVLKSYGNNYSVPVTTIEDNATTSWIDDAYVGGPVTYHIVTYATNSFNGLYSQPASYHYPSPSILEATYTSTNALTIKFSATPFYKNFREYGLTSEPDLYHYTFGISDTVVTFPDPGFGKNFTFKLAAYPRNTNQLPNWHVSFTEKQVAGYGTAWGPFGSQQMLQRPAINQFFTFSNDYFKTIDATTLQVKQSRFINFEQSYLQELNKNVVSEDAQYMYAILKDVLHQLNPVSLQTVATYQFKDLLPHTNYSNISIESVSNTNRLALVARGLFYRDSAFVVDMGQQKVLTKHRSNQFPKVASISPDGGMVRVNNELYKEQSNGSWQQQALPAHDLASLKFHPTKPWYVVVTGNTVRFYATATGALVKTLATEAILDTYDIDGASGYLYGFANNALYIYNTETGALKRKLGNMAPGSAFVYNDKIFAINNRYIPL</sequence>
<feature type="signal peptide" evidence="1">
    <location>
        <begin position="1"/>
        <end position="18"/>
    </location>
</feature>
<organism evidence="2 3">
    <name type="scientific">Pontibacter qinzhouensis</name>
    <dbReference type="NCBI Taxonomy" id="2603253"/>
    <lineage>
        <taxon>Bacteria</taxon>
        <taxon>Pseudomonadati</taxon>
        <taxon>Bacteroidota</taxon>
        <taxon>Cytophagia</taxon>
        <taxon>Cytophagales</taxon>
        <taxon>Hymenobacteraceae</taxon>
        <taxon>Pontibacter</taxon>
    </lineage>
</organism>
<reference evidence="2 3" key="1">
    <citation type="submission" date="2019-08" db="EMBL/GenBank/DDBJ databases">
        <authorList>
            <person name="Shi S."/>
        </authorList>
    </citation>
    <scope>NUCLEOTIDE SEQUENCE [LARGE SCALE GENOMIC DNA]</scope>
    <source>
        <strain evidence="2 3">GY10130</strain>
    </source>
</reference>
<dbReference type="OrthoDB" id="980225at2"/>
<dbReference type="RefSeq" id="WP_147920590.1">
    <property type="nucleotide sequence ID" value="NZ_VRTY01000011.1"/>
</dbReference>